<dbReference type="InterPro" id="IPR017972">
    <property type="entry name" value="Cyt_P450_CS"/>
</dbReference>
<dbReference type="PROSITE" id="PS00086">
    <property type="entry name" value="CYTOCHROME_P450"/>
    <property type="match status" value="1"/>
</dbReference>
<evidence type="ECO:0000313" key="12">
    <source>
        <dbReference type="RefSeq" id="XP_028040775.1"/>
    </source>
</evidence>
<dbReference type="CDD" id="cd11057">
    <property type="entry name" value="CYP313-like"/>
    <property type="match status" value="1"/>
</dbReference>
<dbReference type="Proteomes" id="UP000504629">
    <property type="component" value="Unplaced"/>
</dbReference>
<keyword evidence="3 8" id="KW-0349">Heme</keyword>
<keyword evidence="6 8" id="KW-0408">Iron</keyword>
<dbReference type="GO" id="GO:0005506">
    <property type="term" value="F:iron ion binding"/>
    <property type="evidence" value="ECO:0007669"/>
    <property type="project" value="InterPro"/>
</dbReference>
<dbReference type="PANTHER" id="PTHR24291">
    <property type="entry name" value="CYTOCHROME P450 FAMILY 4"/>
    <property type="match status" value="1"/>
</dbReference>
<keyword evidence="5 9" id="KW-0560">Oxidoreductase</keyword>
<evidence type="ECO:0000256" key="8">
    <source>
        <dbReference type="PIRSR" id="PIRSR602401-1"/>
    </source>
</evidence>
<dbReference type="InterPro" id="IPR036396">
    <property type="entry name" value="Cyt_P450_sf"/>
</dbReference>
<dbReference type="Pfam" id="PF00067">
    <property type="entry name" value="p450"/>
    <property type="match status" value="1"/>
</dbReference>
<organism evidence="11 12">
    <name type="scientific">Bombyx mandarina</name>
    <name type="common">Wild silk moth</name>
    <name type="synonym">Wild silkworm</name>
    <dbReference type="NCBI Taxonomy" id="7092"/>
    <lineage>
        <taxon>Eukaryota</taxon>
        <taxon>Metazoa</taxon>
        <taxon>Ecdysozoa</taxon>
        <taxon>Arthropoda</taxon>
        <taxon>Hexapoda</taxon>
        <taxon>Insecta</taxon>
        <taxon>Pterygota</taxon>
        <taxon>Neoptera</taxon>
        <taxon>Endopterygota</taxon>
        <taxon>Lepidoptera</taxon>
        <taxon>Glossata</taxon>
        <taxon>Ditrysia</taxon>
        <taxon>Bombycoidea</taxon>
        <taxon>Bombycidae</taxon>
        <taxon>Bombycinae</taxon>
        <taxon>Bombyx</taxon>
    </lineage>
</organism>
<evidence type="ECO:0000256" key="5">
    <source>
        <dbReference type="ARBA" id="ARBA00023002"/>
    </source>
</evidence>
<keyword evidence="10" id="KW-0812">Transmembrane</keyword>
<evidence type="ECO:0000256" key="3">
    <source>
        <dbReference type="ARBA" id="ARBA00022617"/>
    </source>
</evidence>
<reference evidence="12" key="1">
    <citation type="submission" date="2025-08" db="UniProtKB">
        <authorList>
            <consortium name="RefSeq"/>
        </authorList>
    </citation>
    <scope>IDENTIFICATION</scope>
    <source>
        <tissue evidence="12">Silk gland</tissue>
    </source>
</reference>
<dbReference type="GO" id="GO:0004497">
    <property type="term" value="F:monooxygenase activity"/>
    <property type="evidence" value="ECO:0007669"/>
    <property type="project" value="UniProtKB-KW"/>
</dbReference>
<accession>A0A6J2KFI0</accession>
<dbReference type="GeneID" id="114250894"/>
<dbReference type="InterPro" id="IPR002401">
    <property type="entry name" value="Cyt_P450_E_grp-I"/>
</dbReference>
<dbReference type="InterPro" id="IPR001128">
    <property type="entry name" value="Cyt_P450"/>
</dbReference>
<evidence type="ECO:0000256" key="6">
    <source>
        <dbReference type="ARBA" id="ARBA00023004"/>
    </source>
</evidence>
<feature type="transmembrane region" description="Helical" evidence="10">
    <location>
        <begin position="12"/>
        <end position="39"/>
    </location>
</feature>
<dbReference type="PROSITE" id="PS51257">
    <property type="entry name" value="PROKAR_LIPOPROTEIN"/>
    <property type="match status" value="1"/>
</dbReference>
<keyword evidence="11" id="KW-1185">Reference proteome</keyword>
<dbReference type="Gene3D" id="1.10.630.10">
    <property type="entry name" value="Cytochrome P450"/>
    <property type="match status" value="1"/>
</dbReference>
<evidence type="ECO:0000256" key="9">
    <source>
        <dbReference type="RuleBase" id="RU000461"/>
    </source>
</evidence>
<comment type="similarity">
    <text evidence="2 9">Belongs to the cytochrome P450 family.</text>
</comment>
<evidence type="ECO:0000256" key="7">
    <source>
        <dbReference type="ARBA" id="ARBA00023033"/>
    </source>
</evidence>
<dbReference type="GO" id="GO:0020037">
    <property type="term" value="F:heme binding"/>
    <property type="evidence" value="ECO:0007669"/>
    <property type="project" value="InterPro"/>
</dbReference>
<evidence type="ECO:0000256" key="4">
    <source>
        <dbReference type="ARBA" id="ARBA00022723"/>
    </source>
</evidence>
<keyword evidence="10" id="KW-0472">Membrane</keyword>
<proteinExistence type="inferred from homology"/>
<comment type="cofactor">
    <cofactor evidence="1 8">
        <name>heme</name>
        <dbReference type="ChEBI" id="CHEBI:30413"/>
    </cofactor>
</comment>
<evidence type="ECO:0000256" key="1">
    <source>
        <dbReference type="ARBA" id="ARBA00001971"/>
    </source>
</evidence>
<dbReference type="SUPFAM" id="SSF48264">
    <property type="entry name" value="Cytochrome P450"/>
    <property type="match status" value="1"/>
</dbReference>
<evidence type="ECO:0000256" key="2">
    <source>
        <dbReference type="ARBA" id="ARBA00010617"/>
    </source>
</evidence>
<name>A0A6J2KFI0_BOMMA</name>
<feature type="binding site" description="axial binding residue" evidence="8">
    <location>
        <position position="474"/>
    </location>
    <ligand>
        <name>heme</name>
        <dbReference type="ChEBI" id="CHEBI:30413"/>
    </ligand>
    <ligandPart>
        <name>Fe</name>
        <dbReference type="ChEBI" id="CHEBI:18248"/>
    </ligandPart>
</feature>
<dbReference type="AlphaFoldDB" id="A0A6J2KFI0"/>
<dbReference type="OrthoDB" id="1470350at2759"/>
<dbReference type="PRINTS" id="PR00385">
    <property type="entry name" value="P450"/>
</dbReference>
<sequence length="528" mass="59803">MHLPKATIILSLRTYSLLMLIMSEVLWCLLMLCACVWWWCSAPRRTRKLLAALPSFPQLPLLGNIHQIPRNSINLFQFLEKIAVTCDTTEMPFVFWLGPRPILFISDPEDVKGVNNAFIEKPHYYSFAKVWLGNGLVVAPPEIWKNSIKKLSGTFTPSIVEGYQEVFAGRAADLVQRLKARTTEEPFDIMHDLAYTTLEAICQTAFGFPKISESIVTKEYYDAFHRCLELLIRRGLNPLLHLDFMYRLTPASKELQKCVGILHNVSNTVITKLIQERECAKQDNRNEIGNNGTHNRVPNRRRFKSFLDLMLEMQVSTPELSVEQIRSEVDTVLFGGHETVATTLFYALLMIGRDKNLQDKLYNEVRDVVGDGGRPVTGADLPHLRYCEATVLETLRLFPPFPAVLRMADKDLQLSSGKCVVPRGTVCAVSAMVMGRARRLWGPDAAEYRPERWLAPPHAQPAAFLAFSYGRRACIGKNYAMAILKTVLASCVRELEFTAEQAELQLKLDVVLRPASGHLLQVKTRNLK</sequence>
<evidence type="ECO:0000313" key="11">
    <source>
        <dbReference type="Proteomes" id="UP000504629"/>
    </source>
</evidence>
<dbReference type="CTD" id="100141433"/>
<protein>
    <submittedName>
        <fullName evidence="12">Cytochrome P450 4V2-like isoform X1</fullName>
    </submittedName>
</protein>
<dbReference type="KEGG" id="bman:114250894"/>
<dbReference type="PRINTS" id="PR00463">
    <property type="entry name" value="EP450I"/>
</dbReference>
<keyword evidence="4 8" id="KW-0479">Metal-binding</keyword>
<keyword evidence="7 9" id="KW-0503">Monooxygenase</keyword>
<dbReference type="PANTHER" id="PTHR24291:SF201">
    <property type="entry name" value="CYTOCHROME P450, FAMILY 4, SUBFAMILY B, POLYPEPTIDE 7"/>
    <property type="match status" value="1"/>
</dbReference>
<dbReference type="InterPro" id="IPR050196">
    <property type="entry name" value="Cytochrome_P450_Monoox"/>
</dbReference>
<dbReference type="RefSeq" id="XP_028040775.1">
    <property type="nucleotide sequence ID" value="XM_028184974.1"/>
</dbReference>
<keyword evidence="10" id="KW-1133">Transmembrane helix</keyword>
<dbReference type="GO" id="GO:0016705">
    <property type="term" value="F:oxidoreductase activity, acting on paired donors, with incorporation or reduction of molecular oxygen"/>
    <property type="evidence" value="ECO:0007669"/>
    <property type="project" value="InterPro"/>
</dbReference>
<evidence type="ECO:0000256" key="10">
    <source>
        <dbReference type="SAM" id="Phobius"/>
    </source>
</evidence>
<gene>
    <name evidence="12" type="primary">LOC114250894</name>
</gene>